<evidence type="ECO:0000256" key="3">
    <source>
        <dbReference type="ARBA" id="ARBA00023163"/>
    </source>
</evidence>
<sequence>METDPYNPFDQNLIKQLNNKIIDEPVEFPDLITTEINDHHPADFFPEGGDRDREKGCYVLTPRHLLYGLTWLPERRAKNGYWKPYGYIDGRIFGACGKLVAIKQSFTFHEPGENIGRKTDWNMTEYRLLKHSCTSVCDHTKKRLDSWVLCKIYWESEIMVNEDFSDEEEE</sequence>
<keyword evidence="7" id="KW-1185">Reference proteome</keyword>
<dbReference type="Proteomes" id="UP001428341">
    <property type="component" value="Unassembled WGS sequence"/>
</dbReference>
<keyword evidence="3" id="KW-0804">Transcription</keyword>
<dbReference type="AlphaFoldDB" id="A0AAP0MA59"/>
<dbReference type="PANTHER" id="PTHR31719">
    <property type="entry name" value="NAC TRANSCRIPTION FACTOR 56"/>
    <property type="match status" value="1"/>
</dbReference>
<gene>
    <name evidence="6" type="ORF">WN944_016859</name>
</gene>
<keyword evidence="1" id="KW-0805">Transcription regulation</keyword>
<comment type="caution">
    <text evidence="6">The sequence shown here is derived from an EMBL/GenBank/DDBJ whole genome shotgun (WGS) entry which is preliminary data.</text>
</comment>
<evidence type="ECO:0000313" key="7">
    <source>
        <dbReference type="Proteomes" id="UP001428341"/>
    </source>
</evidence>
<protein>
    <recommendedName>
        <fullName evidence="5">NAC domain-containing protein</fullName>
    </recommendedName>
</protein>
<proteinExistence type="predicted"/>
<organism evidence="6 7">
    <name type="scientific">Citrus x changshan-huyou</name>
    <dbReference type="NCBI Taxonomy" id="2935761"/>
    <lineage>
        <taxon>Eukaryota</taxon>
        <taxon>Viridiplantae</taxon>
        <taxon>Streptophyta</taxon>
        <taxon>Embryophyta</taxon>
        <taxon>Tracheophyta</taxon>
        <taxon>Spermatophyta</taxon>
        <taxon>Magnoliopsida</taxon>
        <taxon>eudicotyledons</taxon>
        <taxon>Gunneridae</taxon>
        <taxon>Pentapetalae</taxon>
        <taxon>rosids</taxon>
        <taxon>malvids</taxon>
        <taxon>Sapindales</taxon>
        <taxon>Rutaceae</taxon>
        <taxon>Aurantioideae</taxon>
        <taxon>Citrus</taxon>
    </lineage>
</organism>
<dbReference type="PROSITE" id="PS51005">
    <property type="entry name" value="NAC"/>
    <property type="match status" value="1"/>
</dbReference>
<keyword evidence="2" id="KW-0238">DNA-binding</keyword>
<keyword evidence="4" id="KW-0539">Nucleus</keyword>
<accession>A0AAP0MA59</accession>
<dbReference type="InterPro" id="IPR003441">
    <property type="entry name" value="NAC-dom"/>
</dbReference>
<dbReference type="GO" id="GO:0006355">
    <property type="term" value="P:regulation of DNA-templated transcription"/>
    <property type="evidence" value="ECO:0007669"/>
    <property type="project" value="InterPro"/>
</dbReference>
<reference evidence="6 7" key="1">
    <citation type="submission" date="2024-05" db="EMBL/GenBank/DDBJ databases">
        <title>Haplotype-resolved chromosome-level genome assembly of Huyou (Citrus changshanensis).</title>
        <authorList>
            <person name="Miao C."/>
            <person name="Chen W."/>
            <person name="Wu Y."/>
            <person name="Wang L."/>
            <person name="Zhao S."/>
            <person name="Grierson D."/>
            <person name="Xu C."/>
            <person name="Chen K."/>
        </authorList>
    </citation>
    <scope>NUCLEOTIDE SEQUENCE [LARGE SCALE GENOMIC DNA]</scope>
    <source>
        <strain evidence="6">01-14</strain>
        <tissue evidence="6">Leaf</tissue>
    </source>
</reference>
<dbReference type="EMBL" id="JBCGBO010000005">
    <property type="protein sequence ID" value="KAK9201653.1"/>
    <property type="molecule type" value="Genomic_DNA"/>
</dbReference>
<feature type="domain" description="NAC" evidence="5">
    <location>
        <begin position="1"/>
        <end position="155"/>
    </location>
</feature>
<dbReference type="InterPro" id="IPR036093">
    <property type="entry name" value="NAC_dom_sf"/>
</dbReference>
<evidence type="ECO:0000256" key="2">
    <source>
        <dbReference type="ARBA" id="ARBA00023125"/>
    </source>
</evidence>
<dbReference type="SUPFAM" id="SSF101941">
    <property type="entry name" value="NAC domain"/>
    <property type="match status" value="1"/>
</dbReference>
<dbReference type="Gene3D" id="2.170.150.80">
    <property type="entry name" value="NAC domain"/>
    <property type="match status" value="1"/>
</dbReference>
<evidence type="ECO:0000256" key="1">
    <source>
        <dbReference type="ARBA" id="ARBA00023015"/>
    </source>
</evidence>
<evidence type="ECO:0000313" key="6">
    <source>
        <dbReference type="EMBL" id="KAK9201653.1"/>
    </source>
</evidence>
<dbReference type="PANTHER" id="PTHR31719:SF179">
    <property type="entry name" value="OS08G0148400 PROTEIN"/>
    <property type="match status" value="1"/>
</dbReference>
<dbReference type="GO" id="GO:0003677">
    <property type="term" value="F:DNA binding"/>
    <property type="evidence" value="ECO:0007669"/>
    <property type="project" value="UniProtKB-KW"/>
</dbReference>
<name>A0AAP0MA59_9ROSI</name>
<evidence type="ECO:0000259" key="5">
    <source>
        <dbReference type="PROSITE" id="PS51005"/>
    </source>
</evidence>
<evidence type="ECO:0000256" key="4">
    <source>
        <dbReference type="ARBA" id="ARBA00023242"/>
    </source>
</evidence>
<dbReference type="Pfam" id="PF02365">
    <property type="entry name" value="NAM"/>
    <property type="match status" value="1"/>
</dbReference>